<comment type="caution">
    <text evidence="1">The sequence shown here is derived from an EMBL/GenBank/DDBJ whole genome shotgun (WGS) entry which is preliminary data.</text>
</comment>
<reference evidence="1" key="1">
    <citation type="journal article" date="2021" name="PeerJ">
        <title>Extensive microbial diversity within the chicken gut microbiome revealed by metagenomics and culture.</title>
        <authorList>
            <person name="Gilroy R."/>
            <person name="Ravi A."/>
            <person name="Getino M."/>
            <person name="Pursley I."/>
            <person name="Horton D.L."/>
            <person name="Alikhan N.F."/>
            <person name="Baker D."/>
            <person name="Gharbi K."/>
            <person name="Hall N."/>
            <person name="Watson M."/>
            <person name="Adriaenssens E.M."/>
            <person name="Foster-Nyarko E."/>
            <person name="Jarju S."/>
            <person name="Secka A."/>
            <person name="Antonio M."/>
            <person name="Oren A."/>
            <person name="Chaudhuri R.R."/>
            <person name="La Ragione R."/>
            <person name="Hildebrand F."/>
            <person name="Pallen M.J."/>
        </authorList>
    </citation>
    <scope>NUCLEOTIDE SEQUENCE</scope>
    <source>
        <strain evidence="1">1068</strain>
    </source>
</reference>
<dbReference type="PROSITE" id="PS51197">
    <property type="entry name" value="HTH_RRF2_2"/>
    <property type="match status" value="1"/>
</dbReference>
<dbReference type="Pfam" id="PF02082">
    <property type="entry name" value="Rrf2"/>
    <property type="match status" value="1"/>
</dbReference>
<dbReference type="SUPFAM" id="SSF46785">
    <property type="entry name" value="Winged helix' DNA-binding domain"/>
    <property type="match status" value="1"/>
</dbReference>
<evidence type="ECO:0000313" key="1">
    <source>
        <dbReference type="EMBL" id="HIZ65670.1"/>
    </source>
</evidence>
<gene>
    <name evidence="1" type="ORF">H9809_07205</name>
</gene>
<dbReference type="PANTHER" id="PTHR33221">
    <property type="entry name" value="WINGED HELIX-TURN-HELIX TRANSCRIPTIONAL REGULATOR, RRF2 FAMILY"/>
    <property type="match status" value="1"/>
</dbReference>
<name>A0A9D2FRT6_9FIRM</name>
<dbReference type="GO" id="GO:0003700">
    <property type="term" value="F:DNA-binding transcription factor activity"/>
    <property type="evidence" value="ECO:0007669"/>
    <property type="project" value="TreeGrafter"/>
</dbReference>
<dbReference type="Proteomes" id="UP000824056">
    <property type="component" value="Unassembled WGS sequence"/>
</dbReference>
<dbReference type="AlphaFoldDB" id="A0A9D2FRT6"/>
<organism evidence="1 2">
    <name type="scientific">Candidatus Blautia pullicola</name>
    <dbReference type="NCBI Taxonomy" id="2838498"/>
    <lineage>
        <taxon>Bacteria</taxon>
        <taxon>Bacillati</taxon>
        <taxon>Bacillota</taxon>
        <taxon>Clostridia</taxon>
        <taxon>Lachnospirales</taxon>
        <taxon>Lachnospiraceae</taxon>
        <taxon>Blautia</taxon>
    </lineage>
</organism>
<dbReference type="GO" id="GO:0005829">
    <property type="term" value="C:cytosol"/>
    <property type="evidence" value="ECO:0007669"/>
    <property type="project" value="TreeGrafter"/>
</dbReference>
<dbReference type="InterPro" id="IPR036388">
    <property type="entry name" value="WH-like_DNA-bd_sf"/>
</dbReference>
<proteinExistence type="predicted"/>
<dbReference type="EMBL" id="DXBG01000171">
    <property type="protein sequence ID" value="HIZ65670.1"/>
    <property type="molecule type" value="Genomic_DNA"/>
</dbReference>
<dbReference type="PANTHER" id="PTHR33221:SF15">
    <property type="entry name" value="HTH-TYPE TRANSCRIPTIONAL REGULATOR YWGB-RELATED"/>
    <property type="match status" value="1"/>
</dbReference>
<accession>A0A9D2FRT6</accession>
<dbReference type="Gene3D" id="1.10.10.10">
    <property type="entry name" value="Winged helix-like DNA-binding domain superfamily/Winged helix DNA-binding domain"/>
    <property type="match status" value="1"/>
</dbReference>
<dbReference type="InterPro" id="IPR036390">
    <property type="entry name" value="WH_DNA-bd_sf"/>
</dbReference>
<evidence type="ECO:0000313" key="2">
    <source>
        <dbReference type="Proteomes" id="UP000824056"/>
    </source>
</evidence>
<reference evidence="1" key="2">
    <citation type="submission" date="2021-04" db="EMBL/GenBank/DDBJ databases">
        <authorList>
            <person name="Gilroy R."/>
        </authorList>
    </citation>
    <scope>NUCLEOTIDE SEQUENCE</scope>
    <source>
        <strain evidence="1">1068</strain>
    </source>
</reference>
<protein>
    <submittedName>
        <fullName evidence="1">Rrf2 family transcriptional regulator</fullName>
    </submittedName>
</protein>
<sequence length="145" mass="15788">MRINTRFAVAVHLMALLALLEQQGKDAGSELLAASVGTNPVVIRQMMTCLKKAGLITTRSGLPGGRLAKVQEEISLLDIYKAVQKEEDASLFDFHPNPNPKCFVGANIQGALEAPMEEAQAALEKVLEAYSLKDITAYIIEKTYL</sequence>
<dbReference type="InterPro" id="IPR000944">
    <property type="entry name" value="Tscrpt_reg_Rrf2"/>
</dbReference>